<evidence type="ECO:0000256" key="7">
    <source>
        <dbReference type="ARBA" id="ARBA00023136"/>
    </source>
</evidence>
<comment type="similarity">
    <text evidence="2">Belongs to the P2X receptor family.</text>
</comment>
<evidence type="ECO:0000256" key="10">
    <source>
        <dbReference type="SAM" id="Phobius"/>
    </source>
</evidence>
<dbReference type="GO" id="GO:0016020">
    <property type="term" value="C:membrane"/>
    <property type="evidence" value="ECO:0007669"/>
    <property type="project" value="TreeGrafter"/>
</dbReference>
<gene>
    <name evidence="11" type="ORF">CBRE1094_LOCUS18117</name>
</gene>
<dbReference type="GO" id="GO:0015267">
    <property type="term" value="F:channel activity"/>
    <property type="evidence" value="ECO:0007669"/>
    <property type="project" value="UniProtKB-ARBA"/>
</dbReference>
<evidence type="ECO:0000256" key="9">
    <source>
        <dbReference type="ARBA" id="ARBA00023303"/>
    </source>
</evidence>
<dbReference type="GO" id="GO:0070588">
    <property type="term" value="P:calcium ion transmembrane transport"/>
    <property type="evidence" value="ECO:0007669"/>
    <property type="project" value="TreeGrafter"/>
</dbReference>
<evidence type="ECO:0000313" key="11">
    <source>
        <dbReference type="EMBL" id="CAD9456808.1"/>
    </source>
</evidence>
<keyword evidence="7 10" id="KW-0472">Membrane</keyword>
<dbReference type="Gene3D" id="1.10.287.940">
    <property type="entry name" value="atp-gated p2x4 ion channel"/>
    <property type="match status" value="2"/>
</dbReference>
<accession>A0A7S2GMD3</accession>
<dbReference type="PANTHER" id="PTHR10125">
    <property type="entry name" value="P2X PURINOCEPTOR"/>
    <property type="match status" value="1"/>
</dbReference>
<evidence type="ECO:0000256" key="3">
    <source>
        <dbReference type="ARBA" id="ARBA00022448"/>
    </source>
</evidence>
<protein>
    <submittedName>
        <fullName evidence="11">Uncharacterized protein</fullName>
    </submittedName>
</protein>
<evidence type="ECO:0000256" key="6">
    <source>
        <dbReference type="ARBA" id="ARBA00023065"/>
    </source>
</evidence>
<organism evidence="11">
    <name type="scientific">Haptolina brevifila</name>
    <dbReference type="NCBI Taxonomy" id="156173"/>
    <lineage>
        <taxon>Eukaryota</taxon>
        <taxon>Haptista</taxon>
        <taxon>Haptophyta</taxon>
        <taxon>Prymnesiophyceae</taxon>
        <taxon>Prymnesiales</taxon>
        <taxon>Prymnesiaceae</taxon>
        <taxon>Haptolina</taxon>
    </lineage>
</organism>
<evidence type="ECO:0000256" key="5">
    <source>
        <dbReference type="ARBA" id="ARBA00022989"/>
    </source>
</evidence>
<dbReference type="AlphaFoldDB" id="A0A7S2GMD3"/>
<feature type="transmembrane region" description="Helical" evidence="10">
    <location>
        <begin position="29"/>
        <end position="54"/>
    </location>
</feature>
<dbReference type="EMBL" id="HBGU01033215">
    <property type="protein sequence ID" value="CAD9456808.1"/>
    <property type="molecule type" value="Transcribed_RNA"/>
</dbReference>
<keyword evidence="6" id="KW-0406">Ion transport</keyword>
<evidence type="ECO:0000256" key="8">
    <source>
        <dbReference type="ARBA" id="ARBA00023286"/>
    </source>
</evidence>
<dbReference type="InterPro" id="IPR059116">
    <property type="entry name" value="P2X_receptor"/>
</dbReference>
<dbReference type="GO" id="GO:0007165">
    <property type="term" value="P:signal transduction"/>
    <property type="evidence" value="ECO:0007669"/>
    <property type="project" value="UniProtKB-ARBA"/>
</dbReference>
<keyword evidence="3" id="KW-0813">Transport</keyword>
<dbReference type="GO" id="GO:0012505">
    <property type="term" value="C:endomembrane system"/>
    <property type="evidence" value="ECO:0007669"/>
    <property type="project" value="UniProtKB-SubCell"/>
</dbReference>
<keyword evidence="9" id="KW-0407">Ion channel</keyword>
<reference evidence="11" key="1">
    <citation type="submission" date="2021-01" db="EMBL/GenBank/DDBJ databases">
        <authorList>
            <person name="Corre E."/>
            <person name="Pelletier E."/>
            <person name="Niang G."/>
            <person name="Scheremetjew M."/>
            <person name="Finn R."/>
            <person name="Kale V."/>
            <person name="Holt S."/>
            <person name="Cochrane G."/>
            <person name="Meng A."/>
            <person name="Brown T."/>
            <person name="Cohen L."/>
        </authorList>
    </citation>
    <scope>NUCLEOTIDE SEQUENCE</scope>
    <source>
        <strain evidence="11">UTEX LB 985</strain>
    </source>
</reference>
<keyword evidence="4 10" id="KW-0812">Transmembrane</keyword>
<evidence type="ECO:0000256" key="2">
    <source>
        <dbReference type="ARBA" id="ARBA00009848"/>
    </source>
</evidence>
<comment type="subcellular location">
    <subcellularLocation>
        <location evidence="1">Endomembrane system</location>
    </subcellularLocation>
</comment>
<keyword evidence="8" id="KW-1071">Ligand-gated ion channel</keyword>
<sequence length="419" mass="46220">MVCGGCDFDDIFAYTTDRRVRVRHKWVGGLYYLTMICILAYTIVYQVVFLRGYLVLQPIVGTVRSTVAPAKSANEPPITSLSYCQQHGQQLSGVQLPCASFEPLVDSLKTPDIGILVGTRLSSSLQTKNWRCVGNSYGCTMWLDSPAPRDDAYIGNIENATIYIQHAVASGAADPSPTPDNHLIDTFAAPANRTVKLVGPGTPEEITLDVEKVDGGDILTLGRLTEAAGIHLDDETRTTSSHAPFAGNTTTSRYSGTTLRVVIEYEVDGYIYRVDNADTQSKRESIRWSNDTHRMVDDIHGIQLIFTQTSAVYKFDVRTLLLTLVSGFALLSSAKIVADYYVLYFSPDREKYKLFVQKMTPDFSPDNADEERVLVEILARKRKKRNQLLGLKDEGGAAQAARSSTINGSMNAPLVVNQQ</sequence>
<dbReference type="PANTHER" id="PTHR10125:SF31">
    <property type="entry name" value="P2X RECEPTOR E"/>
    <property type="match status" value="1"/>
</dbReference>
<name>A0A7S2GMD3_9EUKA</name>
<keyword evidence="5 10" id="KW-1133">Transmembrane helix</keyword>
<proteinExistence type="inferred from homology"/>
<evidence type="ECO:0000256" key="4">
    <source>
        <dbReference type="ARBA" id="ARBA00022692"/>
    </source>
</evidence>
<evidence type="ECO:0000256" key="1">
    <source>
        <dbReference type="ARBA" id="ARBA00004308"/>
    </source>
</evidence>